<sequence>MIVNSYTYEALLIIQNQNGSVVVLSFTKVLDKYYLQPIQNFELNDVIHLTIWNGMNKLYLSTISHSNISIFTWFGNYFDLMQVININTKKLIPFQSKGFMYLAVTGSNTLIFKYFLKFNKFLLIQRLPSSQDVSFFQLREGHFMEHFLTLSTESSTIIYKEINDHFVPFQQISSGKFIVPIILSKTIVLLTLHKDIIVIYQYDGWKFIELSTKLFEISQFRQVILCEKELLLVKNKNDKWTLKQPLWIKKTSYKGLQEEIRIWNIYVKSKVQRIIKEILNLKNSINIIKGHIRQFYVHNINRHNSQKLKNVSKQYKKLISKFQAQKIVIRKHIFVNVNAINVFMPLNIATNLTNQELIIKEMKVKHLNLTAGGILLPLNGPFSTVTGLIKIPKLKVKGGVHLQAKISGKWRRRSSPIIDISEFIVLNGDCSLKNVKIENLRCTDLIAKNTGSVKNTLSNAISLNDAIPVPLIFSSEKVKWSNTTLYGLQNWITANSQNINIILGKKHILQNVKITKFSYNNLKFPRIQDLFFKDSKLCASSIIASEIKTSLLTVDIITIKDLISLRLFGNLGKRYFINNTTVLFNPILFEIQYYYNVTAKNIFTMQINNLNLTELERLMNLWIESNIFNVSIETTDLIINTLQLPTRFNIELHKAIQNIILERNAHVYNINNINYIDFFTNTIKLKDMISLQNITFRNGFSTNHIFASYVPFNLINIRKNNNFHKKKIFENIEVNAIDLPYSFKISQNDTLVNVVVKGFASFPLEPKIKNVNDINLQKLSSEIWLAINTTILYGKSLYFKDAIIEGNFTLNNIINTLNPEVWKNISTYVLSKTKLQEIIFHASLNNVEVPILMGSNASTIISTSSDFNDMFENSLLKKKIQKVRAKWTFNQLKILGNLHAKHTINNLNFENDIMRYNSKENIVTGRKTVMVLNAENLNGYGFNKWVANALLETKKDITIKGRTKFSTAAFNTVKVSGTIMGHTMEETLSKSINQTIYVPKKIQGTINASELIINGFINDVNMTELMDHQLKKDKSIQTIKTDIALQNSLNIYGNLTIEDTYAGVSKFHTRLRFCRRDLIAMANSEKDDNGSQFLFTLGSTPDLQNKHTIFGNVTGETIYNMLKFEEALVDEITLSFKIDKNYNIEQTIFCYYIQNNSTEKDFNVSSYGEKAEEDEEESAILNKKFSGEGKSAHDHLTDPKLSS</sequence>
<dbReference type="Proteomes" id="UP000250275">
    <property type="component" value="Unassembled WGS sequence"/>
</dbReference>
<dbReference type="AlphaFoldDB" id="A0A310SGX3"/>
<evidence type="ECO:0000256" key="1">
    <source>
        <dbReference type="ARBA" id="ARBA00004123"/>
    </source>
</evidence>
<comment type="subcellular location">
    <subcellularLocation>
        <location evidence="1">Nucleus</location>
    </subcellularLocation>
</comment>
<reference evidence="9 10" key="1">
    <citation type="submission" date="2015-07" db="EMBL/GenBank/DDBJ databases">
        <title>The genome of Eufriesea mexicana.</title>
        <authorList>
            <person name="Pan H."/>
            <person name="Kapheim K."/>
        </authorList>
    </citation>
    <scope>NUCLEOTIDE SEQUENCE [LARGE SCALE GENOMIC DNA]</scope>
    <source>
        <strain evidence="9">0111107269</strain>
        <tissue evidence="9">Whole body</tissue>
    </source>
</reference>
<dbReference type="InterPro" id="IPR029000">
    <property type="entry name" value="Cyclophilin-like_dom_sf"/>
</dbReference>
<evidence type="ECO:0000259" key="8">
    <source>
        <dbReference type="PROSITE" id="PS50072"/>
    </source>
</evidence>
<dbReference type="Gene3D" id="2.40.100.10">
    <property type="entry name" value="Cyclophilin-like"/>
    <property type="match status" value="1"/>
</dbReference>
<organism evidence="9 10">
    <name type="scientific">Eufriesea mexicana</name>
    <dbReference type="NCBI Taxonomy" id="516756"/>
    <lineage>
        <taxon>Eukaryota</taxon>
        <taxon>Metazoa</taxon>
        <taxon>Ecdysozoa</taxon>
        <taxon>Arthropoda</taxon>
        <taxon>Hexapoda</taxon>
        <taxon>Insecta</taxon>
        <taxon>Pterygota</taxon>
        <taxon>Neoptera</taxon>
        <taxon>Endopterygota</taxon>
        <taxon>Hymenoptera</taxon>
        <taxon>Apocrita</taxon>
        <taxon>Aculeata</taxon>
        <taxon>Apoidea</taxon>
        <taxon>Anthophila</taxon>
        <taxon>Apidae</taxon>
        <taxon>Eufriesea</taxon>
    </lineage>
</organism>
<keyword evidence="10" id="KW-1185">Reference proteome</keyword>
<dbReference type="InterPro" id="IPR002130">
    <property type="entry name" value="Cyclophilin-type_PPIase_dom"/>
</dbReference>
<dbReference type="GO" id="GO:0003755">
    <property type="term" value="F:peptidyl-prolyl cis-trans isomerase activity"/>
    <property type="evidence" value="ECO:0007669"/>
    <property type="project" value="InterPro"/>
</dbReference>
<dbReference type="PROSITE" id="PS50072">
    <property type="entry name" value="CSA_PPIASE_2"/>
    <property type="match status" value="1"/>
</dbReference>
<dbReference type="SUPFAM" id="SSF50891">
    <property type="entry name" value="Cyclophilin-like"/>
    <property type="match status" value="1"/>
</dbReference>
<accession>A0A310SGX3</accession>
<evidence type="ECO:0000256" key="6">
    <source>
        <dbReference type="ARBA" id="ARBA00046368"/>
    </source>
</evidence>
<feature type="region of interest" description="Disordered" evidence="7">
    <location>
        <begin position="1166"/>
        <end position="1203"/>
    </location>
</feature>
<comment type="similarity">
    <text evidence="2">Belongs to the cyclophilin-type PPIase family.</text>
</comment>
<dbReference type="OrthoDB" id="188713at2759"/>
<comment type="subunit">
    <text evidence="6">Part of the activated spliceosome B/catalytic step 1 spliceosome, one of the forms of the spliceosome which has a well-formed active site but still cannot catalyze the branching reaction and is composed at least of 52 proteins, the U2, U5 and U6 snRNAs and the pre-mRNA. Recruited during early steps of activated spliceosome B maturation, it is probably one of the first proteins released from this complex as he matures to the spliceosome C complex. Component of the minor spliceosome, which splices U12-type introns.</text>
</comment>
<evidence type="ECO:0000256" key="7">
    <source>
        <dbReference type="SAM" id="MobiDB-lite"/>
    </source>
</evidence>
<dbReference type="EMBL" id="KQ769812">
    <property type="protein sequence ID" value="OAD52820.1"/>
    <property type="molecule type" value="Genomic_DNA"/>
</dbReference>
<evidence type="ECO:0000256" key="4">
    <source>
        <dbReference type="ARBA" id="ARBA00040027"/>
    </source>
</evidence>
<dbReference type="Pfam" id="PF00160">
    <property type="entry name" value="Pro_isomerase"/>
    <property type="match status" value="1"/>
</dbReference>
<evidence type="ECO:0000256" key="2">
    <source>
        <dbReference type="ARBA" id="ARBA00007365"/>
    </source>
</evidence>
<dbReference type="PANTHER" id="PTHR45625:SF6">
    <property type="entry name" value="SPLICEOSOME-ASSOCIATED PROTEIN CWC27 HOMOLOG"/>
    <property type="match status" value="1"/>
</dbReference>
<keyword evidence="9" id="KW-0413">Isomerase</keyword>
<dbReference type="InterPro" id="IPR044666">
    <property type="entry name" value="Cyclophilin_A-like"/>
</dbReference>
<proteinExistence type="inferred from homology"/>
<evidence type="ECO:0000256" key="5">
    <source>
        <dbReference type="ARBA" id="ARBA00042090"/>
    </source>
</evidence>
<gene>
    <name evidence="9" type="ORF">WN48_00120</name>
</gene>
<feature type="compositionally biased region" description="Basic and acidic residues" evidence="7">
    <location>
        <begin position="1185"/>
        <end position="1203"/>
    </location>
</feature>
<evidence type="ECO:0000313" key="10">
    <source>
        <dbReference type="Proteomes" id="UP000250275"/>
    </source>
</evidence>
<dbReference type="GO" id="GO:0071013">
    <property type="term" value="C:catalytic step 2 spliceosome"/>
    <property type="evidence" value="ECO:0007669"/>
    <property type="project" value="TreeGrafter"/>
</dbReference>
<name>A0A310SGX3_9HYME</name>
<dbReference type="PANTHER" id="PTHR45625">
    <property type="entry name" value="PEPTIDYL-PROLYL CIS-TRANS ISOMERASE-RELATED"/>
    <property type="match status" value="1"/>
</dbReference>
<evidence type="ECO:0000313" key="9">
    <source>
        <dbReference type="EMBL" id="OAD52820.1"/>
    </source>
</evidence>
<feature type="domain" description="PPIase cyclophilin-type" evidence="8">
    <location>
        <begin position="970"/>
        <end position="1132"/>
    </location>
</feature>
<evidence type="ECO:0000256" key="3">
    <source>
        <dbReference type="ARBA" id="ARBA00023242"/>
    </source>
</evidence>
<protein>
    <recommendedName>
        <fullName evidence="4">Spliceosome-associated protein CWC27 homolog</fullName>
    </recommendedName>
    <alternativeName>
        <fullName evidence="5">Probable inactive peptidyl-prolyl cis-trans isomerase CWC27 homolog</fullName>
    </alternativeName>
</protein>
<keyword evidence="3" id="KW-0539">Nucleus</keyword>